<dbReference type="Proteomes" id="UP001163603">
    <property type="component" value="Chromosome 13"/>
</dbReference>
<comment type="caution">
    <text evidence="1">The sequence shown here is derived from an EMBL/GenBank/DDBJ whole genome shotgun (WGS) entry which is preliminary data.</text>
</comment>
<protein>
    <submittedName>
        <fullName evidence="1">Uncharacterized protein</fullName>
    </submittedName>
</protein>
<dbReference type="EMBL" id="CM047748">
    <property type="protein sequence ID" value="KAJ0013270.1"/>
    <property type="molecule type" value="Genomic_DNA"/>
</dbReference>
<evidence type="ECO:0000313" key="1">
    <source>
        <dbReference type="EMBL" id="KAJ0013270.1"/>
    </source>
</evidence>
<evidence type="ECO:0000313" key="2">
    <source>
        <dbReference type="Proteomes" id="UP001163603"/>
    </source>
</evidence>
<gene>
    <name evidence="1" type="ORF">Pint_21381</name>
</gene>
<keyword evidence="2" id="KW-1185">Reference proteome</keyword>
<accession>A0ACC0X7Q4</accession>
<organism evidence="1 2">
    <name type="scientific">Pistacia integerrima</name>
    <dbReference type="NCBI Taxonomy" id="434235"/>
    <lineage>
        <taxon>Eukaryota</taxon>
        <taxon>Viridiplantae</taxon>
        <taxon>Streptophyta</taxon>
        <taxon>Embryophyta</taxon>
        <taxon>Tracheophyta</taxon>
        <taxon>Spermatophyta</taxon>
        <taxon>Magnoliopsida</taxon>
        <taxon>eudicotyledons</taxon>
        <taxon>Gunneridae</taxon>
        <taxon>Pentapetalae</taxon>
        <taxon>rosids</taxon>
        <taxon>malvids</taxon>
        <taxon>Sapindales</taxon>
        <taxon>Anacardiaceae</taxon>
        <taxon>Pistacia</taxon>
    </lineage>
</organism>
<sequence length="145" mass="16625">MRHNRKLLGAAITEEHETVFHIAAGAKQTQFVEEAIKLIEEEQKDYLKFQNKKFNTAFCYAAMAGSKEIAQAMLKNDQSLLTIGGGKDMIPLYLATLFGQSETALFLYDEMKRHTEAQEELKQQRNAIFYASIDSTMYGMYLFTY</sequence>
<proteinExistence type="predicted"/>
<reference evidence="2" key="1">
    <citation type="journal article" date="2023" name="G3 (Bethesda)">
        <title>Genome assembly and association tests identify interacting loci associated with vigor, precocity, and sex in interspecific pistachio rootstocks.</title>
        <authorList>
            <person name="Palmer W."/>
            <person name="Jacygrad E."/>
            <person name="Sagayaradj S."/>
            <person name="Cavanaugh K."/>
            <person name="Han R."/>
            <person name="Bertier L."/>
            <person name="Beede B."/>
            <person name="Kafkas S."/>
            <person name="Golino D."/>
            <person name="Preece J."/>
            <person name="Michelmore R."/>
        </authorList>
    </citation>
    <scope>NUCLEOTIDE SEQUENCE [LARGE SCALE GENOMIC DNA]</scope>
</reference>
<name>A0ACC0X7Q4_9ROSI</name>